<accession>A0A7I9ZWR4</accession>
<feature type="region of interest" description="Disordered" evidence="1">
    <location>
        <begin position="1"/>
        <end position="44"/>
    </location>
</feature>
<dbReference type="EMBL" id="BLLB01000002">
    <property type="protein sequence ID" value="GFH05481.1"/>
    <property type="molecule type" value="Genomic_DNA"/>
</dbReference>
<dbReference type="Proteomes" id="UP000465304">
    <property type="component" value="Unassembled WGS sequence"/>
</dbReference>
<evidence type="ECO:0000313" key="3">
    <source>
        <dbReference type="Proteomes" id="UP000465304"/>
    </source>
</evidence>
<name>A0A7I9ZWR4_9MYCO</name>
<organism evidence="2 3">
    <name type="scientific">Mycolicibacterium hippocampi</name>
    <dbReference type="NCBI Taxonomy" id="659824"/>
    <lineage>
        <taxon>Bacteria</taxon>
        <taxon>Bacillati</taxon>
        <taxon>Actinomycetota</taxon>
        <taxon>Actinomycetes</taxon>
        <taxon>Mycobacteriales</taxon>
        <taxon>Mycobacteriaceae</taxon>
        <taxon>Mycolicibacterium</taxon>
    </lineage>
</organism>
<dbReference type="AlphaFoldDB" id="A0A7I9ZWR4"/>
<evidence type="ECO:0000313" key="2">
    <source>
        <dbReference type="EMBL" id="GFH05481.1"/>
    </source>
</evidence>
<evidence type="ECO:0000256" key="1">
    <source>
        <dbReference type="SAM" id="MobiDB-lite"/>
    </source>
</evidence>
<gene>
    <name evidence="2" type="ORF">MHIP_59640</name>
</gene>
<proteinExistence type="predicted"/>
<comment type="caution">
    <text evidence="2">The sequence shown here is derived from an EMBL/GenBank/DDBJ whole genome shotgun (WGS) entry which is preliminary data.</text>
</comment>
<reference evidence="2 3" key="1">
    <citation type="journal article" date="2019" name="Emerg. Microbes Infect.">
        <title>Comprehensive subspecies identification of 175 nontuberculous mycobacteria species based on 7547 genomic profiles.</title>
        <authorList>
            <person name="Matsumoto Y."/>
            <person name="Kinjo T."/>
            <person name="Motooka D."/>
            <person name="Nabeya D."/>
            <person name="Jung N."/>
            <person name="Uechi K."/>
            <person name="Horii T."/>
            <person name="Iida T."/>
            <person name="Fujita J."/>
            <person name="Nakamura S."/>
        </authorList>
    </citation>
    <scope>NUCLEOTIDE SEQUENCE [LARGE SCALE GENOMIC DNA]</scope>
    <source>
        <strain evidence="2 3">JCM 30996</strain>
    </source>
</reference>
<keyword evidence="3" id="KW-1185">Reference proteome</keyword>
<protein>
    <submittedName>
        <fullName evidence="2">Uncharacterized protein</fullName>
    </submittedName>
</protein>
<sequence length="76" mass="8108">MAGGTDSAEKKDSWLTEVTLGQPERPEVLPGRGPVAGSLTAPRVFRDGGRGGDWRFWLVRFAQTARTPVACGPLGL</sequence>